<feature type="region of interest" description="Disordered" evidence="1">
    <location>
        <begin position="1"/>
        <end position="106"/>
    </location>
</feature>
<name>A0A6J4K1I1_9ACTN</name>
<dbReference type="GO" id="GO:0018478">
    <property type="term" value="F:malonate-semialdehyde dehydrogenase (acetylating) activity"/>
    <property type="evidence" value="ECO:0007669"/>
    <property type="project" value="UniProtKB-EC"/>
</dbReference>
<dbReference type="EC" id="1.2.1.18" evidence="2"/>
<feature type="non-terminal residue" evidence="2">
    <location>
        <position position="498"/>
    </location>
</feature>
<feature type="region of interest" description="Disordered" evidence="1">
    <location>
        <begin position="140"/>
        <end position="444"/>
    </location>
</feature>
<evidence type="ECO:0000313" key="2">
    <source>
        <dbReference type="EMBL" id="CAA9293290.1"/>
    </source>
</evidence>
<feature type="compositionally biased region" description="Basic and acidic residues" evidence="1">
    <location>
        <begin position="1"/>
        <end position="10"/>
    </location>
</feature>
<feature type="compositionally biased region" description="Basic residues" evidence="1">
    <location>
        <begin position="407"/>
        <end position="418"/>
    </location>
</feature>
<protein>
    <submittedName>
        <fullName evidence="2">Malonate-semialdehyde dehydrogenase [inositol]</fullName>
        <ecNumber evidence="2">1.2.1.18</ecNumber>
    </submittedName>
</protein>
<keyword evidence="2" id="KW-0560">Oxidoreductase</keyword>
<dbReference type="AlphaFoldDB" id="A0A6J4K1I1"/>
<feature type="compositionally biased region" description="Basic residues" evidence="1">
    <location>
        <begin position="287"/>
        <end position="296"/>
    </location>
</feature>
<feature type="compositionally biased region" description="Basic residues" evidence="1">
    <location>
        <begin position="193"/>
        <end position="207"/>
    </location>
</feature>
<sequence length="498" mass="54563">EDDRALDQRQEHRRHRDPARPGLGPGHRAAAGTGRAGRGRRRGRRGPGRDRRVRRVVAGLAERPDQGAVRLPGAGQRPHRRAVRAGVGRARQGAVRRPGRGAARAGGGGVRLRAAVVPQGRLLRPGLRRHRRVLLPGAVGRRRRDHPVQLPDHGADVDAPGRDRLRERLRAQAERAGPVGVDPGGRAVGRGRAAGRRVQRRARGQGRGRRDPGPPGDRGGVVRRLHPDRPVHPPAGRCGRQAGAGPGRREEPRDRAAGRRPGLRLRPPGRLGVRVGRGALHGDLGHRRGRRRRRPAGRGGQREGPQGAGRPGPGRRERDGPGDHRGRPGPDRRLHRLRRAGRCPARRGRPRPAGRRRGGGLLRRPDRAGRGDAGDGRLPRRGLRPRPGGAPRRHRRRGDRPGQRQPVRQRHGGVHQLRRGGPPVRPRRAGRHGGGERPDPGADGVLLLRRLEGLPLRRQAHARPGGRVVLHPCQGRHRTVAARRAGHRRQLPLPDRHL</sequence>
<evidence type="ECO:0000256" key="1">
    <source>
        <dbReference type="SAM" id="MobiDB-lite"/>
    </source>
</evidence>
<feature type="compositionally biased region" description="Basic residues" evidence="1">
    <location>
        <begin position="37"/>
        <end position="55"/>
    </location>
</feature>
<feature type="compositionally biased region" description="Low complexity" evidence="1">
    <location>
        <begin position="84"/>
        <end position="103"/>
    </location>
</feature>
<feature type="compositionally biased region" description="Low complexity" evidence="1">
    <location>
        <begin position="264"/>
        <end position="282"/>
    </location>
</feature>
<dbReference type="EMBL" id="CADCTP010000447">
    <property type="protein sequence ID" value="CAA9293290.1"/>
    <property type="molecule type" value="Genomic_DNA"/>
</dbReference>
<feature type="compositionally biased region" description="Basic and acidic residues" evidence="1">
    <location>
        <begin position="153"/>
        <end position="173"/>
    </location>
</feature>
<accession>A0A6J4K1I1</accession>
<feature type="compositionally biased region" description="Basic and acidic residues" evidence="1">
    <location>
        <begin position="247"/>
        <end position="257"/>
    </location>
</feature>
<feature type="compositionally biased region" description="Basic and acidic residues" evidence="1">
    <location>
        <begin position="314"/>
        <end position="332"/>
    </location>
</feature>
<feature type="compositionally biased region" description="Basic and acidic residues" evidence="1">
    <location>
        <begin position="363"/>
        <end position="378"/>
    </location>
</feature>
<gene>
    <name evidence="2" type="ORF">AVDCRST_MAG41-4614</name>
</gene>
<feature type="non-terminal residue" evidence="2">
    <location>
        <position position="1"/>
    </location>
</feature>
<reference evidence="2" key="1">
    <citation type="submission" date="2020-02" db="EMBL/GenBank/DDBJ databases">
        <authorList>
            <person name="Meier V. D."/>
        </authorList>
    </citation>
    <scope>NUCLEOTIDE SEQUENCE</scope>
    <source>
        <strain evidence="2">AVDCRST_MAG41</strain>
    </source>
</reference>
<proteinExistence type="predicted"/>
<feature type="compositionally biased region" description="Basic residues" evidence="1">
    <location>
        <begin position="333"/>
        <end position="358"/>
    </location>
</feature>
<organism evidence="2">
    <name type="scientific">uncultured Mycobacteriales bacterium</name>
    <dbReference type="NCBI Taxonomy" id="581187"/>
    <lineage>
        <taxon>Bacteria</taxon>
        <taxon>Bacillati</taxon>
        <taxon>Actinomycetota</taxon>
        <taxon>Actinomycetes</taxon>
        <taxon>Mycobacteriales</taxon>
        <taxon>environmental samples</taxon>
    </lineage>
</organism>